<protein>
    <submittedName>
        <fullName evidence="1">Uncharacterized protein</fullName>
    </submittedName>
</protein>
<reference evidence="1 2" key="1">
    <citation type="submission" date="2020-10" db="EMBL/GenBank/DDBJ databases">
        <title>Sequencing the genomes of 1000 actinobacteria strains.</title>
        <authorList>
            <person name="Klenk H.-P."/>
        </authorList>
    </citation>
    <scope>NUCLEOTIDE SEQUENCE [LARGE SCALE GENOMIC DNA]</scope>
    <source>
        <strain evidence="1 2">DSM 46661</strain>
    </source>
</reference>
<gene>
    <name evidence="1" type="ORF">H4W30_007636</name>
</gene>
<proteinExistence type="predicted"/>
<name>A0ABR9LJU4_9PSEU</name>
<sequence>MFSARLPTPGGVLHNRASSHVRGIFTKQNHLHPRNPLVRRLDSAYAVDLGWGGRFVVLAYCGAFCWTDIEADDGDVELQCSDCQTARAADAADEHVTATAERGRRGGYLDLSEMSSPVRISVPVIRPKPGSLPRGHRSCVRRAALCPSKGNAS</sequence>
<dbReference type="Proteomes" id="UP000656548">
    <property type="component" value="Unassembled WGS sequence"/>
</dbReference>
<dbReference type="EMBL" id="JADBEJ010000007">
    <property type="protein sequence ID" value="MBE1580555.1"/>
    <property type="molecule type" value="Genomic_DNA"/>
</dbReference>
<comment type="caution">
    <text evidence="1">The sequence shown here is derived from an EMBL/GenBank/DDBJ whole genome shotgun (WGS) entry which is preliminary data.</text>
</comment>
<organism evidence="1 2">
    <name type="scientific">Amycolatopsis roodepoortensis</name>
    <dbReference type="NCBI Taxonomy" id="700274"/>
    <lineage>
        <taxon>Bacteria</taxon>
        <taxon>Bacillati</taxon>
        <taxon>Actinomycetota</taxon>
        <taxon>Actinomycetes</taxon>
        <taxon>Pseudonocardiales</taxon>
        <taxon>Pseudonocardiaceae</taxon>
        <taxon>Amycolatopsis</taxon>
    </lineage>
</organism>
<keyword evidence="2" id="KW-1185">Reference proteome</keyword>
<evidence type="ECO:0000313" key="2">
    <source>
        <dbReference type="Proteomes" id="UP000656548"/>
    </source>
</evidence>
<accession>A0ABR9LJU4</accession>
<evidence type="ECO:0000313" key="1">
    <source>
        <dbReference type="EMBL" id="MBE1580555.1"/>
    </source>
</evidence>